<dbReference type="SMART" id="SM00822">
    <property type="entry name" value="PKS_KR"/>
    <property type="match status" value="1"/>
</dbReference>
<evidence type="ECO:0000256" key="6">
    <source>
        <dbReference type="PROSITE-ProRule" id="PRU01363"/>
    </source>
</evidence>
<protein>
    <submittedName>
        <fullName evidence="11">Putative 3-oxoacyl-(Acyl-carrier-protein) reductase</fullName>
        <ecNumber evidence="11">1.1.1.100</ecNumber>
    </submittedName>
</protein>
<dbReference type="InterPro" id="IPR049551">
    <property type="entry name" value="PKS_DH_C"/>
</dbReference>
<dbReference type="InterPro" id="IPR020806">
    <property type="entry name" value="PKS_PP-bd"/>
</dbReference>
<dbReference type="Gene3D" id="1.10.1200.10">
    <property type="entry name" value="ACP-like"/>
    <property type="match status" value="1"/>
</dbReference>
<dbReference type="FunFam" id="3.40.47.10:FF:000019">
    <property type="entry name" value="Polyketide synthase type I"/>
    <property type="match status" value="1"/>
</dbReference>
<dbReference type="InterPro" id="IPR016035">
    <property type="entry name" value="Acyl_Trfase/lysoPLipase"/>
</dbReference>
<dbReference type="Gene3D" id="3.40.47.10">
    <property type="match status" value="1"/>
</dbReference>
<evidence type="ECO:0000313" key="11">
    <source>
        <dbReference type="EMBL" id="SLM33100.1"/>
    </source>
</evidence>
<reference evidence="11 12" key="1">
    <citation type="submission" date="2017-03" db="EMBL/GenBank/DDBJ databases">
        <authorList>
            <person name="Afonso C.L."/>
            <person name="Miller P.J."/>
            <person name="Scott M.A."/>
            <person name="Spackman E."/>
            <person name="Goraichik I."/>
            <person name="Dimitrov K.M."/>
            <person name="Suarez D.L."/>
            <person name="Swayne D.E."/>
        </authorList>
    </citation>
    <scope>NUCLEOTIDE SEQUENCE [LARGE SCALE GENOMIC DNA]</scope>
    <source>
        <strain evidence="11">PRJEB14757</strain>
    </source>
</reference>
<evidence type="ECO:0000256" key="4">
    <source>
        <dbReference type="ARBA" id="ARBA00023268"/>
    </source>
</evidence>
<dbReference type="Pfam" id="PF22621">
    <property type="entry name" value="CurL-like_PKS_C"/>
    <property type="match status" value="1"/>
</dbReference>
<dbReference type="SUPFAM" id="SSF47336">
    <property type="entry name" value="ACP-like"/>
    <property type="match status" value="1"/>
</dbReference>
<feature type="compositionally biased region" description="Basic and acidic residues" evidence="7">
    <location>
        <begin position="1998"/>
        <end position="2025"/>
    </location>
</feature>
<dbReference type="InterPro" id="IPR049552">
    <property type="entry name" value="PKS_DH_N"/>
</dbReference>
<dbReference type="SMART" id="SM01294">
    <property type="entry name" value="PKS_PP_betabranch"/>
    <property type="match status" value="1"/>
</dbReference>
<dbReference type="SMART" id="SM00827">
    <property type="entry name" value="PKS_AT"/>
    <property type="match status" value="1"/>
</dbReference>
<evidence type="ECO:0000259" key="8">
    <source>
        <dbReference type="PROSITE" id="PS50075"/>
    </source>
</evidence>
<dbReference type="InterPro" id="IPR049900">
    <property type="entry name" value="PKS_mFAS_DH"/>
</dbReference>
<dbReference type="EC" id="1.1.1.100" evidence="11"/>
<dbReference type="SUPFAM" id="SSF52151">
    <property type="entry name" value="FabD/lysophospholipase-like"/>
    <property type="match status" value="1"/>
</dbReference>
<dbReference type="GO" id="GO:0031177">
    <property type="term" value="F:phosphopantetheine binding"/>
    <property type="evidence" value="ECO:0007669"/>
    <property type="project" value="InterPro"/>
</dbReference>
<dbReference type="InterPro" id="IPR001227">
    <property type="entry name" value="Ac_transferase_dom_sf"/>
</dbReference>
<dbReference type="InterPro" id="IPR036736">
    <property type="entry name" value="ACP-like_sf"/>
</dbReference>
<dbReference type="FunFam" id="3.40.366.10:FF:000002">
    <property type="entry name" value="Probable polyketide synthase 2"/>
    <property type="match status" value="1"/>
</dbReference>
<evidence type="ECO:0000259" key="10">
    <source>
        <dbReference type="PROSITE" id="PS52019"/>
    </source>
</evidence>
<evidence type="ECO:0000259" key="9">
    <source>
        <dbReference type="PROSITE" id="PS52004"/>
    </source>
</evidence>
<comment type="function">
    <text evidence="5">Involved in production of the polyketide antibiotic thailandamide.</text>
</comment>
<dbReference type="GO" id="GO:0004316">
    <property type="term" value="F:3-oxoacyl-[acyl-carrier-protein] reductase (NADPH) activity"/>
    <property type="evidence" value="ECO:0007669"/>
    <property type="project" value="UniProtKB-EC"/>
</dbReference>
<evidence type="ECO:0000256" key="3">
    <source>
        <dbReference type="ARBA" id="ARBA00022679"/>
    </source>
</evidence>
<dbReference type="RefSeq" id="WP_186441044.1">
    <property type="nucleotide sequence ID" value="NZ_LT828540.1"/>
</dbReference>
<dbReference type="InterPro" id="IPR050091">
    <property type="entry name" value="PKS_NRPS_Biosynth_Enz"/>
</dbReference>
<dbReference type="InterPro" id="IPR042104">
    <property type="entry name" value="PKS_dehydratase_sf"/>
</dbReference>
<evidence type="ECO:0000256" key="7">
    <source>
        <dbReference type="SAM" id="MobiDB-lite"/>
    </source>
</evidence>
<dbReference type="InterPro" id="IPR014043">
    <property type="entry name" value="Acyl_transferase_dom"/>
</dbReference>
<dbReference type="Gene3D" id="3.10.129.110">
    <property type="entry name" value="Polyketide synthase dehydratase"/>
    <property type="match status" value="1"/>
</dbReference>
<keyword evidence="2" id="KW-0597">Phosphoprotein</keyword>
<dbReference type="InterPro" id="IPR016036">
    <property type="entry name" value="Malonyl_transacylase_ACP-bd"/>
</dbReference>
<dbReference type="GO" id="GO:0071770">
    <property type="term" value="P:DIM/DIP cell wall layer assembly"/>
    <property type="evidence" value="ECO:0007669"/>
    <property type="project" value="TreeGrafter"/>
</dbReference>
<feature type="region of interest" description="C-terminal hotdog fold" evidence="6">
    <location>
        <begin position="1220"/>
        <end position="1364"/>
    </location>
</feature>
<dbReference type="Gene3D" id="3.40.50.720">
    <property type="entry name" value="NAD(P)-binding Rossmann-like Domain"/>
    <property type="match status" value="1"/>
</dbReference>
<evidence type="ECO:0000256" key="2">
    <source>
        <dbReference type="ARBA" id="ARBA00022553"/>
    </source>
</evidence>
<name>A0A1W1HKV8_9BACT</name>
<keyword evidence="4" id="KW-0511">Multifunctional enzyme</keyword>
<dbReference type="STRING" id="1246637.MTBBW1_90002"/>
<accession>A0A1W1HKV8</accession>
<dbReference type="GO" id="GO:0005886">
    <property type="term" value="C:plasma membrane"/>
    <property type="evidence" value="ECO:0007669"/>
    <property type="project" value="TreeGrafter"/>
</dbReference>
<dbReference type="SUPFAM" id="SSF51735">
    <property type="entry name" value="NAD(P)-binding Rossmann-fold domains"/>
    <property type="match status" value="1"/>
</dbReference>
<feature type="region of interest" description="N-terminal hotdog fold" evidence="6">
    <location>
        <begin position="1036"/>
        <end position="1179"/>
    </location>
</feature>
<dbReference type="PROSITE" id="PS50075">
    <property type="entry name" value="CARRIER"/>
    <property type="match status" value="1"/>
</dbReference>
<dbReference type="PANTHER" id="PTHR43775:SF37">
    <property type="entry name" value="SI:DKEY-61P9.11"/>
    <property type="match status" value="1"/>
</dbReference>
<keyword evidence="3" id="KW-0808">Transferase</keyword>
<feature type="compositionally biased region" description="Polar residues" evidence="7">
    <location>
        <begin position="2516"/>
        <end position="2538"/>
    </location>
</feature>
<dbReference type="Pfam" id="PF21089">
    <property type="entry name" value="PKS_DH_N"/>
    <property type="match status" value="1"/>
</dbReference>
<dbReference type="InterPro" id="IPR016039">
    <property type="entry name" value="Thiolase-like"/>
</dbReference>
<dbReference type="Pfam" id="PF14765">
    <property type="entry name" value="PS-DH"/>
    <property type="match status" value="1"/>
</dbReference>
<dbReference type="InterPro" id="IPR020807">
    <property type="entry name" value="PKS_DH"/>
</dbReference>
<dbReference type="Gene3D" id="3.40.366.10">
    <property type="entry name" value="Malonyl-Coenzyme A Acyl Carrier Protein, domain 2"/>
    <property type="match status" value="1"/>
</dbReference>
<evidence type="ECO:0000256" key="5">
    <source>
        <dbReference type="ARBA" id="ARBA00054155"/>
    </source>
</evidence>
<dbReference type="Gene3D" id="3.30.70.250">
    <property type="entry name" value="Malonyl-CoA ACP transacylase, ACP-binding"/>
    <property type="match status" value="1"/>
</dbReference>
<feature type="compositionally biased region" description="Polar residues" evidence="7">
    <location>
        <begin position="1190"/>
        <end position="1200"/>
    </location>
</feature>
<keyword evidence="11" id="KW-0560">Oxidoreductase</keyword>
<dbReference type="Pfam" id="PF00109">
    <property type="entry name" value="ketoacyl-synt"/>
    <property type="match status" value="1"/>
</dbReference>
<evidence type="ECO:0000256" key="1">
    <source>
        <dbReference type="ARBA" id="ARBA00022450"/>
    </source>
</evidence>
<dbReference type="Pfam" id="PF08659">
    <property type="entry name" value="KR"/>
    <property type="match status" value="1"/>
</dbReference>
<dbReference type="SUPFAM" id="SSF53901">
    <property type="entry name" value="Thiolase-like"/>
    <property type="match status" value="1"/>
</dbReference>
<feature type="region of interest" description="Disordered" evidence="7">
    <location>
        <begin position="937"/>
        <end position="967"/>
    </location>
</feature>
<dbReference type="PROSITE" id="PS52004">
    <property type="entry name" value="KS3_2"/>
    <property type="match status" value="1"/>
</dbReference>
<dbReference type="PANTHER" id="PTHR43775">
    <property type="entry name" value="FATTY ACID SYNTHASE"/>
    <property type="match status" value="1"/>
</dbReference>
<dbReference type="Pfam" id="PF08242">
    <property type="entry name" value="Methyltransf_12"/>
    <property type="match status" value="1"/>
</dbReference>
<dbReference type="CDD" id="cd08955">
    <property type="entry name" value="KR_2_FAS_SDR_x"/>
    <property type="match status" value="1"/>
</dbReference>
<dbReference type="InterPro" id="IPR013968">
    <property type="entry name" value="PKS_KR"/>
</dbReference>
<dbReference type="InterPro" id="IPR013217">
    <property type="entry name" value="Methyltransf_12"/>
</dbReference>
<dbReference type="SUPFAM" id="SSF55048">
    <property type="entry name" value="Probable ACP-binding domain of malonyl-CoA ACP transacylase"/>
    <property type="match status" value="1"/>
</dbReference>
<organism evidence="11 12">
    <name type="scientific">Desulfamplus magnetovallimortis</name>
    <dbReference type="NCBI Taxonomy" id="1246637"/>
    <lineage>
        <taxon>Bacteria</taxon>
        <taxon>Pseudomonadati</taxon>
        <taxon>Thermodesulfobacteriota</taxon>
        <taxon>Desulfobacteria</taxon>
        <taxon>Desulfobacterales</taxon>
        <taxon>Desulfobacteraceae</taxon>
        <taxon>Desulfamplus</taxon>
    </lineage>
</organism>
<dbReference type="GO" id="GO:0004312">
    <property type="term" value="F:fatty acid synthase activity"/>
    <property type="evidence" value="ECO:0007669"/>
    <property type="project" value="TreeGrafter"/>
</dbReference>
<dbReference type="Gene3D" id="3.40.50.150">
    <property type="entry name" value="Vaccinia Virus protein VP39"/>
    <property type="match status" value="1"/>
</dbReference>
<feature type="active site" description="Proton acceptor; for dehydratase activity" evidence="6">
    <location>
        <position position="1070"/>
    </location>
</feature>
<dbReference type="Proteomes" id="UP000191931">
    <property type="component" value="Unassembled WGS sequence"/>
</dbReference>
<keyword evidence="12" id="KW-1185">Reference proteome</keyword>
<dbReference type="Pfam" id="PF02801">
    <property type="entry name" value="Ketoacyl-synt_C"/>
    <property type="match status" value="1"/>
</dbReference>
<keyword evidence="1" id="KW-0596">Phosphopantetheine</keyword>
<dbReference type="CDD" id="cd00833">
    <property type="entry name" value="PKS"/>
    <property type="match status" value="1"/>
</dbReference>
<dbReference type="InterPro" id="IPR036291">
    <property type="entry name" value="NAD(P)-bd_dom_sf"/>
</dbReference>
<dbReference type="InterPro" id="IPR020841">
    <property type="entry name" value="PKS_Beta-ketoAc_synthase_dom"/>
</dbReference>
<feature type="region of interest" description="Disordered" evidence="7">
    <location>
        <begin position="2492"/>
        <end position="2544"/>
    </location>
</feature>
<dbReference type="InterPro" id="IPR014031">
    <property type="entry name" value="Ketoacyl_synth_C"/>
</dbReference>
<evidence type="ECO:0000313" key="12">
    <source>
        <dbReference type="Proteomes" id="UP000191931"/>
    </source>
</evidence>
<dbReference type="SMART" id="SM00825">
    <property type="entry name" value="PKS_KS"/>
    <property type="match status" value="1"/>
</dbReference>
<feature type="domain" description="Ketosynthase family 3 (KS3)" evidence="9">
    <location>
        <begin position="31"/>
        <end position="455"/>
    </location>
</feature>
<dbReference type="InterPro" id="IPR029063">
    <property type="entry name" value="SAM-dependent_MTases_sf"/>
</dbReference>
<feature type="domain" description="Carrier" evidence="8">
    <location>
        <begin position="2411"/>
        <end position="2486"/>
    </location>
</feature>
<proteinExistence type="predicted"/>
<dbReference type="SMART" id="SM00826">
    <property type="entry name" value="PKS_DH"/>
    <property type="match status" value="1"/>
</dbReference>
<sequence>MTTTDLSATKRALIALQDMQKKLNTLKQKQKEPIAVISVSCRFPGECNTPEKFWEKLSNGYDAIETIPADRWDADAWFDEDPDAPGRMCTRRSAFLKDIDKFDPKFFGLSPREAATIDPQQRILLELAWEAFENANIPPDKLYGSRTGVYAGVANFEYGAHLLWSDPDLITPYAGTGGSLGVTAGRLSYTFGLTGPSLIVDTACSSSLVTTHLACQALRLGECDMALSAGVNLFFGPETHINFSKARMLSPDGCCKTFDASADGYARGEGAGVILLKRLSDAEKDGDTILAVIKGSAVNQDGPSGGLTVPNGPSQQKVIKQALEYAGITPEQVDYVEAHGTGTSLGDPIEVRALGKVYGDNRSMDNPLKIASVKTNIGHLEAAAGVAALIKTIMMIHHGKIVPHLHLKEPTPHIPWEELPLKIPTQLTNWDNPVRIAGVSSFSFSGTNAHIILSNHISSNTNCNTNTNKNNNIIDNKKDREYRDNTKDSATTVKSTLGRLRTHWHILPLSAKDDAALDQLLIRYQEHSVSQNWSDLSWPALCHTASTGRAHLPWRMAVISRDISCLEKEKIGQTSPPDITIKGRAGAAPEKIAFLFTGQGSQYKDMGISLYRDSRVFRGAIDKCDELLRPYLIDSLVDLLYSPNGSIIDENSGLNRTSITQPVIFALEYALFKLWDSWGIRPDALLGHSVGEYAAACAAGIFSLEDGIRLISQRGRLMETMCNPGAMLSIPLDEKEILARIKEYAPDLVIATINGPESVVVSGPSPSVDRFSQTLENQGIKAKSLRVSHAFHSPMMEPMLKSFREIAGSITFNEINIPIYSNMTGEPMGREMATPDYWVQHVISPVRFARGMERMLKDGYRTFVEIGPKPTLCALGNDIAENLDMDMASQCLWLPSLRYGHGAWPRMLESLGRLWLKGSDINWPAVTGNATDFKNYPLDIQGTSRDRKGDPTNLEKNSMDSKESCPRGNDNSCQAYIRLPNYPFQRRSYMIDWISPKIPDKYNKLHGKYNKQPDKFNKLFNTYNKSSVDQNLPGDTMLLGTSLNSPAISQDTHIFMPSLDVETMSLLIHHQIFGAVVLPAAGHVELALEAAVRLNMDRSPLKRQGEGSVSTTIQTKPGIILENLSLHQALVLPEAGEEKSIQVILKQVDNGYDFEIVSGFGKSWTRHSNGQLRYIESSKIQSSKTDHSKTYPSETYPSKNDISKPLLPPVSLKHLQETCTTTISVSEYYRKTNEAGIAHGEKFKAMEKLWQGKGIILAKFQIPDGVTMGPHQFQLHPVLLDAAFQTGGVPLLSRGKPYLPVAIDRLCQYKKPSSSLWCAVFMRKGAEEQEHIVTTDLVLMDDNGGVVAEVEGLYFQQTDPKILKIQIPFSLGDWLYKMVWVTKPMWQPEVPWLPDPKTLTSNLMPQMESALPSVMFYEKLFPMINTLVAAYVRDALLDSGVLRNESEIIFPNSPSPVMERGLGGEVNGQIIKNPFLNSECDIKNIVEKREKLLQQLEAIPEHHRLFDRLITILANHGEGIAHKNSLALISDMKEEFPQAEAELTLIERCGNGLKEVLRGEQEGIQLLFPGGDMSVLTRLYTDSPGARAVNSLLEKTLSNALKQLPQGNQVRILEIGGGTGGTTAHVLHCLPAERSHYTFTDITPMFLGNAKKRFSQYSFMEYKVLNIEKDPLEQGFAAGSFDIIIAANVLHATRDMGETLAHVNTLLVPGGMLLLLEGTTVQPWLDLTFGMTDGWWRFNDLKLRQNNPLMDIETWKNVLTTQGFDKLGVVGPDQAAGRDIVGQSLIVAGKSFGNDSEIVSPNSPEYLIISHDMAMGEALAPLLNCQREHCLRESHQRDKHYLLDAAMLTLETSEFIAEKIASIGNFNTILYLANPYFEGDASTNMPNHKSCHAFLNLTKALDIIKDNMPVLPELCIVTCGAAPVMEKGRKDDKKTNIFNTPMFIMAQVFSYEYPEIPCTIVDLPPMEQFFHREPNKATQSSSMKGADLADTGVISRDVSGRDVSGRDVSGRDVSGRDVSGRDVSGRDVPGVESSVEERDPLKQLAQLLLRQSTTSSLKTEIKEPMALRNGVWHGLRLHRYNGESSPINVKKEASYLITGGMGALGFLTAKWLVETKGATTIVLAGRSEPSFSVQEQIKALESMGATIKIKTCDISDPKQTRDLIRFAHAPQDGIPLRGVIHAAGHLDDGQIASMEWERFKNVLTPKVNGGWNTHLATIEIELELDFFILYSSMASHFVPPNQASHAAANGFLDALALYRRQLDLPAMVINWGAWSQIGQAADIKIGEQLAMQGIGTISPSQGLEVLDYLFNHPVNQVTVAPMEWPLFISQMGKRPMFAHFLNEKSHGAKSAHNNIDTFSYSFPSGDNRGQGNLSAQGTLSDGVDLLKENKGDQSTLLKNELQQLPIGERHIRIMELLKEHTAIILNLESSQWVEEDTGFFDQGMDSLTAIELRNALQRELGQAMPTTLLFKYPTVSTLAGYILENVLKIENNEDSSEPSTEKPVDSSLKNLENKSSHGSQQNTESKNTLEADQDITQMSDDELSKMIDGELGDLLDL</sequence>
<feature type="active site" description="Proton donor; for dehydratase activity" evidence="6">
    <location>
        <position position="1281"/>
    </location>
</feature>
<dbReference type="EMBL" id="FWEV01000336">
    <property type="protein sequence ID" value="SLM33100.1"/>
    <property type="molecule type" value="Genomic_DNA"/>
</dbReference>
<dbReference type="InterPro" id="IPR057326">
    <property type="entry name" value="KR_dom"/>
</dbReference>
<dbReference type="SUPFAM" id="SSF53335">
    <property type="entry name" value="S-adenosyl-L-methionine-dependent methyltransferases"/>
    <property type="match status" value="1"/>
</dbReference>
<dbReference type="PROSITE" id="PS52019">
    <property type="entry name" value="PKS_MFAS_DH"/>
    <property type="match status" value="1"/>
</dbReference>
<gene>
    <name evidence="11" type="ORF">MTBBW1_90002</name>
</gene>
<dbReference type="InterPro" id="IPR009081">
    <property type="entry name" value="PP-bd_ACP"/>
</dbReference>
<dbReference type="GO" id="GO:0006633">
    <property type="term" value="P:fatty acid biosynthetic process"/>
    <property type="evidence" value="ECO:0007669"/>
    <property type="project" value="TreeGrafter"/>
</dbReference>
<dbReference type="Pfam" id="PF00550">
    <property type="entry name" value="PP-binding"/>
    <property type="match status" value="1"/>
</dbReference>
<feature type="region of interest" description="Disordered" evidence="7">
    <location>
        <begin position="1996"/>
        <end position="2038"/>
    </location>
</feature>
<dbReference type="GO" id="GO:0005737">
    <property type="term" value="C:cytoplasm"/>
    <property type="evidence" value="ECO:0007669"/>
    <property type="project" value="TreeGrafter"/>
</dbReference>
<feature type="domain" description="PKS/mFAS DH" evidence="10">
    <location>
        <begin position="1036"/>
        <end position="1364"/>
    </location>
</feature>
<dbReference type="SMART" id="SM00823">
    <property type="entry name" value="PKS_PP"/>
    <property type="match status" value="1"/>
</dbReference>
<dbReference type="Pfam" id="PF00698">
    <property type="entry name" value="Acyl_transf_1"/>
    <property type="match status" value="1"/>
</dbReference>
<dbReference type="InterPro" id="IPR014030">
    <property type="entry name" value="Ketoacyl_synth_N"/>
</dbReference>
<dbReference type="Gene3D" id="3.30.70.3290">
    <property type="match status" value="1"/>
</dbReference>
<feature type="region of interest" description="Disordered" evidence="7">
    <location>
        <begin position="1179"/>
        <end position="1202"/>
    </location>
</feature>